<proteinExistence type="predicted"/>
<keyword evidence="2" id="KW-1185">Reference proteome</keyword>
<dbReference type="InterPro" id="IPR050179">
    <property type="entry name" value="Trans_hexapeptide_repeat"/>
</dbReference>
<dbReference type="EMBL" id="LQZG01000001">
    <property type="protein sequence ID" value="OAB88525.1"/>
    <property type="molecule type" value="Genomic_DNA"/>
</dbReference>
<name>A0A176QFE9_9MICO</name>
<evidence type="ECO:0000313" key="1">
    <source>
        <dbReference type="EMBL" id="OAB88525.1"/>
    </source>
</evidence>
<evidence type="ECO:0000313" key="2">
    <source>
        <dbReference type="Proteomes" id="UP000076976"/>
    </source>
</evidence>
<dbReference type="PANTHER" id="PTHR43300">
    <property type="entry name" value="ACETYLTRANSFERASE"/>
    <property type="match status" value="1"/>
</dbReference>
<dbReference type="Proteomes" id="UP000076976">
    <property type="component" value="Unassembled WGS sequence"/>
</dbReference>
<dbReference type="GO" id="GO:0016740">
    <property type="term" value="F:transferase activity"/>
    <property type="evidence" value="ECO:0007669"/>
    <property type="project" value="UniProtKB-KW"/>
</dbReference>
<dbReference type="InterPro" id="IPR001451">
    <property type="entry name" value="Hexapep"/>
</dbReference>
<dbReference type="RefSeq" id="WP_068270500.1">
    <property type="nucleotide sequence ID" value="NZ_LQZG01000001.1"/>
</dbReference>
<gene>
    <name evidence="1" type="ORF">AWH69_01590</name>
</gene>
<reference evidence="1 2" key="1">
    <citation type="submission" date="2016-01" db="EMBL/GenBank/DDBJ databases">
        <title>Janibacter melonis strain CD11_4 genome sequencing and assembly.</title>
        <authorList>
            <person name="Nair G.R."/>
            <person name="Kaur G."/>
            <person name="Chander A.M."/>
            <person name="Mayilraj S."/>
        </authorList>
    </citation>
    <scope>NUCLEOTIDE SEQUENCE [LARGE SCALE GENOMIC DNA]</scope>
    <source>
        <strain evidence="1 2">CD11-4</strain>
    </source>
</reference>
<dbReference type="AlphaFoldDB" id="A0A176QFE9"/>
<dbReference type="CDD" id="cd03358">
    <property type="entry name" value="LbH_WxcM_N_like"/>
    <property type="match status" value="1"/>
</dbReference>
<accession>A0A176QFE9</accession>
<dbReference type="PANTHER" id="PTHR43300:SF4">
    <property type="entry name" value="ACYL-[ACYL-CARRIER-PROTEIN]--UDP-N-ACETYLGLUCOSAMINE O-ACYLTRANSFERASE"/>
    <property type="match status" value="1"/>
</dbReference>
<protein>
    <submittedName>
        <fullName evidence="1">Transferase</fullName>
    </submittedName>
</protein>
<dbReference type="STRING" id="262209.AWH69_01590"/>
<comment type="caution">
    <text evidence="1">The sequence shown here is derived from an EMBL/GenBank/DDBJ whole genome shotgun (WGS) entry which is preliminary data.</text>
</comment>
<dbReference type="Gene3D" id="2.160.10.10">
    <property type="entry name" value="Hexapeptide repeat proteins"/>
    <property type="match status" value="1"/>
</dbReference>
<dbReference type="SUPFAM" id="SSF51161">
    <property type="entry name" value="Trimeric LpxA-like enzymes"/>
    <property type="match status" value="1"/>
</dbReference>
<dbReference type="Pfam" id="PF00132">
    <property type="entry name" value="Hexapep"/>
    <property type="match status" value="1"/>
</dbReference>
<keyword evidence="1" id="KW-0808">Transferase</keyword>
<organism evidence="1 2">
    <name type="scientific">Janibacter melonis</name>
    <dbReference type="NCBI Taxonomy" id="262209"/>
    <lineage>
        <taxon>Bacteria</taxon>
        <taxon>Bacillati</taxon>
        <taxon>Actinomycetota</taxon>
        <taxon>Actinomycetes</taxon>
        <taxon>Micrococcales</taxon>
        <taxon>Intrasporangiaceae</taxon>
        <taxon>Janibacter</taxon>
    </lineage>
</organism>
<dbReference type="Pfam" id="PF14602">
    <property type="entry name" value="Hexapep_2"/>
    <property type="match status" value="1"/>
</dbReference>
<dbReference type="InterPro" id="IPR011004">
    <property type="entry name" value="Trimer_LpxA-like_sf"/>
</dbReference>
<sequence length="188" mass="19350">MSSDGVFVHPDGRCLSDRVGDGTRVWGFAQVLDGAVVGRDCNICGGAFVEGGVVIGDRVTVKNSVLLFEGVSVGDDAFLGPGVVFTNDMRPRAHVKRSGDALLPTTVEQGATLGAGVVVVCGTVIGHDAFVGAGAVVTADVAPHAFVVGSPARQIGWVCRCGERLPADLTCPCGRSYEQAEVGLRELP</sequence>